<feature type="transmembrane region" description="Helical" evidence="2">
    <location>
        <begin position="46"/>
        <end position="63"/>
    </location>
</feature>
<keyword evidence="2" id="KW-0812">Transmembrane</keyword>
<reference evidence="3 4" key="1">
    <citation type="submission" date="2016-10" db="EMBL/GenBank/DDBJ databases">
        <title>Comparative genome analysis of multiple Pseudomonas spp. focuses on biocontrol and plant growth promoting traits.</title>
        <authorList>
            <person name="Tao X.-Y."/>
            <person name="Taylor C.G."/>
        </authorList>
    </citation>
    <scope>NUCLEOTIDE SEQUENCE [LARGE SCALE GENOMIC DNA]</scope>
    <source>
        <strain evidence="3 4">37A10</strain>
    </source>
</reference>
<proteinExistence type="predicted"/>
<organism evidence="3 4">
    <name type="scientific">Pseudomonas frederiksbergensis</name>
    <dbReference type="NCBI Taxonomy" id="104087"/>
    <lineage>
        <taxon>Bacteria</taxon>
        <taxon>Pseudomonadati</taxon>
        <taxon>Pseudomonadota</taxon>
        <taxon>Gammaproteobacteria</taxon>
        <taxon>Pseudomonadales</taxon>
        <taxon>Pseudomonadaceae</taxon>
        <taxon>Pseudomonas</taxon>
    </lineage>
</organism>
<dbReference type="OrthoDB" id="108782at2"/>
<keyword evidence="2" id="KW-1133">Transmembrane helix</keyword>
<evidence type="ECO:0000256" key="2">
    <source>
        <dbReference type="SAM" id="Phobius"/>
    </source>
</evidence>
<keyword evidence="2" id="KW-0472">Membrane</keyword>
<feature type="region of interest" description="Disordered" evidence="1">
    <location>
        <begin position="74"/>
        <end position="93"/>
    </location>
</feature>
<dbReference type="AlphaFoldDB" id="A0A423JUT8"/>
<dbReference type="EMBL" id="MOBQ01000033">
    <property type="protein sequence ID" value="RON41394.1"/>
    <property type="molecule type" value="Genomic_DNA"/>
</dbReference>
<dbReference type="RefSeq" id="WP_123514137.1">
    <property type="nucleotide sequence ID" value="NZ_MOBQ01000033.1"/>
</dbReference>
<comment type="caution">
    <text evidence="3">The sequence shown here is derived from an EMBL/GenBank/DDBJ whole genome shotgun (WGS) entry which is preliminary data.</text>
</comment>
<dbReference type="Proteomes" id="UP000285349">
    <property type="component" value="Unassembled WGS sequence"/>
</dbReference>
<protein>
    <submittedName>
        <fullName evidence="3">Uncharacterized protein</fullName>
    </submittedName>
</protein>
<feature type="transmembrane region" description="Helical" evidence="2">
    <location>
        <begin position="12"/>
        <end position="34"/>
    </location>
</feature>
<gene>
    <name evidence="3" type="ORF">BK666_24625</name>
</gene>
<evidence type="ECO:0000313" key="3">
    <source>
        <dbReference type="EMBL" id="RON41394.1"/>
    </source>
</evidence>
<sequence length="93" mass="10402">MTVTVKLGLKKSLLAWFNMIFGMLAAIISVWAFFATLRDAESPTMLYVAGTVIGLVFAWMGYYKWCTRPRKLQQAPAATDGQATQAEVDNHDR</sequence>
<name>A0A423JUT8_9PSED</name>
<evidence type="ECO:0000313" key="4">
    <source>
        <dbReference type="Proteomes" id="UP000285349"/>
    </source>
</evidence>
<evidence type="ECO:0000256" key="1">
    <source>
        <dbReference type="SAM" id="MobiDB-lite"/>
    </source>
</evidence>
<accession>A0A423JUT8</accession>